<organism evidence="1 2">
    <name type="scientific">Modestobacter caceresii</name>
    <dbReference type="NCBI Taxonomy" id="1522368"/>
    <lineage>
        <taxon>Bacteria</taxon>
        <taxon>Bacillati</taxon>
        <taxon>Actinomycetota</taxon>
        <taxon>Actinomycetes</taxon>
        <taxon>Geodermatophilales</taxon>
        <taxon>Geodermatophilaceae</taxon>
        <taxon>Modestobacter</taxon>
    </lineage>
</organism>
<dbReference type="EMBL" id="JPMX01000068">
    <property type="protein sequence ID" value="KGH45799.1"/>
    <property type="molecule type" value="Genomic_DNA"/>
</dbReference>
<dbReference type="Proteomes" id="UP000029713">
    <property type="component" value="Unassembled WGS sequence"/>
</dbReference>
<accession>A0A098Y5R8</accession>
<dbReference type="NCBIfam" id="TIGR03941">
    <property type="entry name" value="tRNA_deam_assoc"/>
    <property type="match status" value="1"/>
</dbReference>
<evidence type="ECO:0000313" key="1">
    <source>
        <dbReference type="EMBL" id="KGH45799.1"/>
    </source>
</evidence>
<dbReference type="InterPro" id="IPR023869">
    <property type="entry name" value="tRNA_Adeno_NH3ase_assoc_put"/>
</dbReference>
<dbReference type="OrthoDB" id="5189541at2"/>
<dbReference type="STRING" id="1522368.IN07_15160"/>
<sequence>MALPSDSGTTLRQSFAVRVSSAAGRWQCELLAAGADDELPALERALGEPGAAGWPGPFVVVVDSRLYFVVLRHGPGGMVRALVSDATFQEHLLAAEAVERYGIPVETGATIDDAFDEDGQGWPGGDLDVFADAGLPAEELARLLDSDELWADEMVLAIAERLGFADELTAVATP</sequence>
<dbReference type="AlphaFoldDB" id="A0A098Y5R8"/>
<name>A0A098Y5R8_9ACTN</name>
<proteinExistence type="predicted"/>
<comment type="caution">
    <text evidence="1">The sequence shown here is derived from an EMBL/GenBank/DDBJ whole genome shotgun (WGS) entry which is preliminary data.</text>
</comment>
<evidence type="ECO:0000313" key="2">
    <source>
        <dbReference type="Proteomes" id="UP000029713"/>
    </source>
</evidence>
<reference evidence="1 2" key="1">
    <citation type="submission" date="2014-07" db="EMBL/GenBank/DDBJ databases">
        <title>Biosystematic studies on Modestobacter strains isolated from extreme hyper-arid desert soil and from historic building.</title>
        <authorList>
            <person name="Bukarasam K."/>
            <person name="Bull A."/>
            <person name="Girard G."/>
            <person name="van Wezel G."/>
            <person name="Goodfellow M."/>
        </authorList>
    </citation>
    <scope>NUCLEOTIDE SEQUENCE [LARGE SCALE GENOMIC DNA]</scope>
    <source>
        <strain evidence="1 2">KNN45-2b</strain>
    </source>
</reference>
<dbReference type="RefSeq" id="WP_036336819.1">
    <property type="nucleotide sequence ID" value="NZ_JPMX01000068.1"/>
</dbReference>
<protein>
    <recommendedName>
        <fullName evidence="3">tRNA adenosine deaminase</fullName>
    </recommendedName>
</protein>
<gene>
    <name evidence="1" type="ORF">IN07_15160</name>
</gene>
<evidence type="ECO:0008006" key="3">
    <source>
        <dbReference type="Google" id="ProtNLM"/>
    </source>
</evidence>
<keyword evidence="2" id="KW-1185">Reference proteome</keyword>